<name>A0A198A621_9BACL</name>
<dbReference type="Gene3D" id="2.60.40.10">
    <property type="entry name" value="Immunoglobulins"/>
    <property type="match status" value="1"/>
</dbReference>
<dbReference type="SUPFAM" id="SSF69318">
    <property type="entry name" value="Integrin alpha N-terminal domain"/>
    <property type="match status" value="1"/>
</dbReference>
<dbReference type="SUPFAM" id="SSF49373">
    <property type="entry name" value="Invasin/intimin cell-adhesion fragments"/>
    <property type="match status" value="1"/>
</dbReference>
<feature type="domain" description="SLH" evidence="2">
    <location>
        <begin position="1122"/>
        <end position="1181"/>
    </location>
</feature>
<dbReference type="Pfam" id="PF02368">
    <property type="entry name" value="Big_2"/>
    <property type="match status" value="1"/>
</dbReference>
<sequence>MDLNLSSLQLSSGSLNPPLVPNFDPKVDSYSVDVPYSVNTLTVNPTASNASGSTVRVGGTEVASGASSVPVTLTGASTSIGITVTSNVYTDIAKTYTVNVNKLNKAPNLDYVNTEAHDAKVQIGWEETMDTSYEKANIYQVNEDQSLTLVDTVAKGKYISTLTGLSNGTAYTYMVKGVYHYDNEAPIESSGVTVSATPKALPARQMEGLNRGLVAMKDGNSVYVGWRMLGTDPESISFNLYRNGVKINQEPITGSTNYEDALGKSDSTYYVIPVLNGNEQNRSETVHVWDMNYLTVPIRKPADGTTPLGEAYSYRANDATVGDLDGDGQYEIVLKWDPTNSKDNSISGYTGNTYVDAYELDGTFKWRIDLGKNIRAGAHYLDVMVYDLDGDGKAEVTFRTADGTIDGQGNVIGDATADHRNASGYILTGPEFHTVFEGATGKMLATDAYEPERGNVGDWGDTYGNRVDRFGAAIAYLDGERPSIVMQRGYYTRMVFVAYNWRDGQLTKLWTFDTKDSGSASYAGQGNHQLSIADIDGDGKDEIVTGAAAINDDGTPLWNSLLGHGDAMHLGDLDPDRLGLELFAVQETTTAAYSSDLKDAKTGRVLWGQPQLGLDVGRGLTADIDPRYKGEEAWNIGGEWNSKAGSLFSAKGEKISTSIPSSNFAIWWDGDLGRELLDHNWLDEPLRVGIPKIDKWNYQTNQLENISTFNGTYSNNDTKGNPALQADILGDWREEVIARTEDSTALRIYSTTEVTDHRIYTLMHDPVYRLGIAWQNTGYNQPPHTSFYLGNGMDAPPKPNIRATEVLASAVMIASPANEIRVGQQLKFSASVIPEAVTNNTVTWSVSQEDGSLTNAATISVDGLLTAVAEGKVKITATANDGSGAIDSVVITIKTSTDTGNTDTPAPTGTSTGSIPPVSPESPTGSIKQVLNVDTSGNAVANIQAADLNKAMKEANGGTVTIELSSATGLKAVEVKLPAASFHSSADPKVQKVEIATGLGTISLDSQWFNDHVSDTSQQVELSVNKVDVSTLSTQVQEQLKGSPVYDFNLTVDGLKVNDFNGHVLVSLDYTLQPGQDAGKIVVYYIDDNGVIQTVTNGFYNAVTGKVVFKPAHFSKYAAAYVQVSFDDISHVGWAQAGIESLAARGVIDGMGDHTFVPDNQVTRAQFLKMLMGAFELADSKATSKLSDVSVGEWYYSSIAAAEKLGIVEGKSDGTFGVNDPISREDMAVMAYRAAELLRLNLKGSASQETFIDNASIARYAVAAVDAMQQGGIIQGDAAHAFEPKNVATRAQSAVIIYRLFQKQQ</sequence>
<dbReference type="PANTHER" id="PTHR43118">
    <property type="entry name" value="RHAMNOGALACTURONAN LYASE (EUROFUNG)"/>
    <property type="match status" value="1"/>
</dbReference>
<feature type="compositionally biased region" description="Polar residues" evidence="1">
    <location>
        <begin position="897"/>
        <end position="914"/>
    </location>
</feature>
<dbReference type="Pfam" id="PF21348">
    <property type="entry name" value="RGL11_C"/>
    <property type="match status" value="1"/>
</dbReference>
<reference evidence="3 4" key="1">
    <citation type="submission" date="2016-05" db="EMBL/GenBank/DDBJ databases">
        <title>Paenibacillus sp. 1ZS3-15 nov., isolated from the rhizosphere soil.</title>
        <authorList>
            <person name="Zhang X.X."/>
            <person name="Zhang J."/>
        </authorList>
    </citation>
    <scope>NUCLEOTIDE SEQUENCE [LARGE SCALE GENOMIC DNA]</scope>
    <source>
        <strain evidence="3 4">1ZS3-15</strain>
    </source>
</reference>
<organism evidence="3 4">
    <name type="scientific">Paenibacillus oryzisoli</name>
    <dbReference type="NCBI Taxonomy" id="1850517"/>
    <lineage>
        <taxon>Bacteria</taxon>
        <taxon>Bacillati</taxon>
        <taxon>Bacillota</taxon>
        <taxon>Bacilli</taxon>
        <taxon>Bacillales</taxon>
        <taxon>Paenibacillaceae</taxon>
        <taxon>Paenibacillus</taxon>
    </lineage>
</organism>
<protein>
    <recommendedName>
        <fullName evidence="2">SLH domain-containing protein</fullName>
    </recommendedName>
</protein>
<dbReference type="Pfam" id="PF18370">
    <property type="entry name" value="RGI_lyase"/>
    <property type="match status" value="1"/>
</dbReference>
<dbReference type="InterPro" id="IPR013783">
    <property type="entry name" value="Ig-like_fold"/>
</dbReference>
<gene>
    <name evidence="3" type="ORF">A8708_01560</name>
</gene>
<evidence type="ECO:0000256" key="1">
    <source>
        <dbReference type="SAM" id="MobiDB-lite"/>
    </source>
</evidence>
<feature type="domain" description="SLH" evidence="2">
    <location>
        <begin position="1182"/>
        <end position="1245"/>
    </location>
</feature>
<dbReference type="CDD" id="cd10318">
    <property type="entry name" value="RGL11"/>
    <property type="match status" value="1"/>
</dbReference>
<dbReference type="Pfam" id="PF12733">
    <property type="entry name" value="Cadherin-like"/>
    <property type="match status" value="1"/>
</dbReference>
<dbReference type="InterPro" id="IPR003343">
    <property type="entry name" value="Big_2"/>
</dbReference>
<evidence type="ECO:0000313" key="3">
    <source>
        <dbReference type="EMBL" id="OAS16939.1"/>
    </source>
</evidence>
<dbReference type="InterPro" id="IPR034641">
    <property type="entry name" value="RGL11"/>
</dbReference>
<dbReference type="InterPro" id="IPR008964">
    <property type="entry name" value="Invasin/intimin_cell_adhesion"/>
</dbReference>
<dbReference type="InterPro" id="IPR025883">
    <property type="entry name" value="Cadherin-like_domain"/>
</dbReference>
<dbReference type="PANTHER" id="PTHR43118:SF1">
    <property type="entry name" value="RHAMNOGALACTURONAN LYASE (EUROFUNG)"/>
    <property type="match status" value="1"/>
</dbReference>
<feature type="region of interest" description="Disordered" evidence="1">
    <location>
        <begin position="897"/>
        <end position="924"/>
    </location>
</feature>
<dbReference type="EMBL" id="LYPB01000073">
    <property type="protein sequence ID" value="OAS16939.1"/>
    <property type="molecule type" value="Genomic_DNA"/>
</dbReference>
<dbReference type="InterPro" id="IPR049366">
    <property type="entry name" value="RGL11_C"/>
</dbReference>
<dbReference type="Gene3D" id="2.60.40.1080">
    <property type="match status" value="1"/>
</dbReference>
<accession>A0A198A621</accession>
<keyword evidence="4" id="KW-1185">Reference proteome</keyword>
<proteinExistence type="predicted"/>
<evidence type="ECO:0000313" key="4">
    <source>
        <dbReference type="Proteomes" id="UP000078454"/>
    </source>
</evidence>
<evidence type="ECO:0000259" key="2">
    <source>
        <dbReference type="PROSITE" id="PS51272"/>
    </source>
</evidence>
<dbReference type="InterPro" id="IPR041624">
    <property type="entry name" value="RGI_lyase"/>
</dbReference>
<dbReference type="Proteomes" id="UP000078454">
    <property type="component" value="Unassembled WGS sequence"/>
</dbReference>
<dbReference type="PROSITE" id="PS51272">
    <property type="entry name" value="SLH"/>
    <property type="match status" value="3"/>
</dbReference>
<comment type="caution">
    <text evidence="3">The sequence shown here is derived from an EMBL/GenBank/DDBJ whole genome shotgun (WGS) entry which is preliminary data.</text>
</comment>
<dbReference type="STRING" id="1850517.A8708_01560"/>
<dbReference type="SMART" id="SM00635">
    <property type="entry name" value="BID_2"/>
    <property type="match status" value="1"/>
</dbReference>
<dbReference type="InterPro" id="IPR028994">
    <property type="entry name" value="Integrin_alpha_N"/>
</dbReference>
<feature type="domain" description="SLH" evidence="2">
    <location>
        <begin position="1248"/>
        <end position="1305"/>
    </location>
</feature>
<dbReference type="InterPro" id="IPR001119">
    <property type="entry name" value="SLH_dom"/>
</dbReference>
<dbReference type="Pfam" id="PF00395">
    <property type="entry name" value="SLH"/>
    <property type="match status" value="2"/>
</dbReference>